<dbReference type="GO" id="GO:0016491">
    <property type="term" value="F:oxidoreductase activity"/>
    <property type="evidence" value="ECO:0007669"/>
    <property type="project" value="InterPro"/>
</dbReference>
<dbReference type="Proteomes" id="UP001165080">
    <property type="component" value="Unassembled WGS sequence"/>
</dbReference>
<evidence type="ECO:0000313" key="2">
    <source>
        <dbReference type="EMBL" id="GLC47813.1"/>
    </source>
</evidence>
<dbReference type="EMBL" id="BRXU01000001">
    <property type="protein sequence ID" value="GLC47813.1"/>
    <property type="molecule type" value="Genomic_DNA"/>
</dbReference>
<sequence>MAAPQLDALGRRVPEDGRRDAKMWGLSVQMAGVEECEGRGGVPGVRVTMPSIAGSTRSTTRREVLGAAAALLSAVPSLENRPAQAAALSLDSAAVAAAAVGAAAPLALGAVERIDLAPGLNISRVVKGCWQLSGGHRGDRESDRTSGQAAVEDFAKFAAAGITTFDAADHYGPAEALIGRYLASSPDRRPPNTQVLTKYCVFSRRDMAGINKDAVRQAVNLSRSRLGVDSVDLMQYYWGDYDINRYVDGALYLSELVSEGLVRHVGVTNFDVPRMEAMTRAGVTIASNQLQYSLLDRRPENGMTQFCAANGIALLPYGVLAGGFLSDKYLGVPVNKVNVDTSSKGKYARVIMAVGGWDWFQSLLQVLAGVARKYDTTVSNVAARWVMDRPGVAAVILGARNADHVQDHVRLFSFRLDEQDLGAIEEVLARGRRPQSDCYSWERGGEW</sequence>
<dbReference type="InterPro" id="IPR023210">
    <property type="entry name" value="NADP_OxRdtase_dom"/>
</dbReference>
<gene>
    <name evidence="2" type="primary">PLEST000604</name>
    <name evidence="2" type="ORF">PLESTB_000028500</name>
</gene>
<dbReference type="InterPro" id="IPR036812">
    <property type="entry name" value="NAD(P)_OxRdtase_dom_sf"/>
</dbReference>
<dbReference type="CDD" id="cd19101">
    <property type="entry name" value="AKR_unchar"/>
    <property type="match status" value="1"/>
</dbReference>
<dbReference type="AlphaFoldDB" id="A0A9W6B9T9"/>
<evidence type="ECO:0000259" key="1">
    <source>
        <dbReference type="Pfam" id="PF00248"/>
    </source>
</evidence>
<dbReference type="PANTHER" id="PTHR43147">
    <property type="entry name" value="PROTEIN TAS"/>
    <property type="match status" value="1"/>
</dbReference>
<name>A0A9W6B9T9_9CHLO</name>
<dbReference type="SUPFAM" id="SSF51430">
    <property type="entry name" value="NAD(P)-linked oxidoreductase"/>
    <property type="match status" value="1"/>
</dbReference>
<dbReference type="Pfam" id="PF00248">
    <property type="entry name" value="Aldo_ket_red"/>
    <property type="match status" value="1"/>
</dbReference>
<reference evidence="2 3" key="1">
    <citation type="journal article" date="2023" name="Commun. Biol.">
        <title>Reorganization of the ancestral sex-determining regions during the evolution of trioecy in Pleodorina starrii.</title>
        <authorList>
            <person name="Takahashi K."/>
            <person name="Suzuki S."/>
            <person name="Kawai-Toyooka H."/>
            <person name="Yamamoto K."/>
            <person name="Hamaji T."/>
            <person name="Ootsuki R."/>
            <person name="Yamaguchi H."/>
            <person name="Kawachi M."/>
            <person name="Higashiyama T."/>
            <person name="Nozaki H."/>
        </authorList>
    </citation>
    <scope>NUCLEOTIDE SEQUENCE [LARGE SCALE GENOMIC DNA]</scope>
    <source>
        <strain evidence="2 3">NIES-4479</strain>
    </source>
</reference>
<dbReference type="PANTHER" id="PTHR43147:SF5">
    <property type="entry name" value="OXIDOREDUCTASE"/>
    <property type="match status" value="1"/>
</dbReference>
<accession>A0A9W6B9T9</accession>
<dbReference type="Gene3D" id="3.20.20.100">
    <property type="entry name" value="NADP-dependent oxidoreductase domain"/>
    <property type="match status" value="1"/>
</dbReference>
<dbReference type="InterPro" id="IPR020471">
    <property type="entry name" value="AKR"/>
</dbReference>
<comment type="caution">
    <text evidence="2">The sequence shown here is derived from an EMBL/GenBank/DDBJ whole genome shotgun (WGS) entry which is preliminary data.</text>
</comment>
<protein>
    <recommendedName>
        <fullName evidence="1">NADP-dependent oxidoreductase domain-containing protein</fullName>
    </recommendedName>
</protein>
<proteinExistence type="predicted"/>
<organism evidence="2 3">
    <name type="scientific">Pleodorina starrii</name>
    <dbReference type="NCBI Taxonomy" id="330485"/>
    <lineage>
        <taxon>Eukaryota</taxon>
        <taxon>Viridiplantae</taxon>
        <taxon>Chlorophyta</taxon>
        <taxon>core chlorophytes</taxon>
        <taxon>Chlorophyceae</taxon>
        <taxon>CS clade</taxon>
        <taxon>Chlamydomonadales</taxon>
        <taxon>Volvocaceae</taxon>
        <taxon>Pleodorina</taxon>
    </lineage>
</organism>
<dbReference type="PRINTS" id="PR00069">
    <property type="entry name" value="ALDKETRDTASE"/>
</dbReference>
<evidence type="ECO:0000313" key="3">
    <source>
        <dbReference type="Proteomes" id="UP001165080"/>
    </source>
</evidence>
<feature type="domain" description="NADP-dependent oxidoreductase" evidence="1">
    <location>
        <begin position="125"/>
        <end position="428"/>
    </location>
</feature>
<keyword evidence="3" id="KW-1185">Reference proteome</keyword>